<dbReference type="Proteomes" id="UP000248349">
    <property type="component" value="Unassembled WGS sequence"/>
</dbReference>
<feature type="compositionally biased region" description="Polar residues" evidence="2">
    <location>
        <begin position="322"/>
        <end position="358"/>
    </location>
</feature>
<feature type="region of interest" description="Disordered" evidence="2">
    <location>
        <begin position="1"/>
        <end position="270"/>
    </location>
</feature>
<dbReference type="STRING" id="1450539.A0A318Z3K6"/>
<evidence type="ECO:0000256" key="2">
    <source>
        <dbReference type="SAM" id="MobiDB-lite"/>
    </source>
</evidence>
<accession>A0A318Z3K6</accession>
<feature type="compositionally biased region" description="Polar residues" evidence="2">
    <location>
        <begin position="245"/>
        <end position="260"/>
    </location>
</feature>
<dbReference type="AlphaFoldDB" id="A0A318Z3K6"/>
<protein>
    <recommendedName>
        <fullName evidence="5">Serine/arginine repetitive matrix protein 1</fullName>
    </recommendedName>
</protein>
<feature type="compositionally biased region" description="Basic and acidic residues" evidence="2">
    <location>
        <begin position="194"/>
        <end position="205"/>
    </location>
</feature>
<proteinExistence type="predicted"/>
<reference evidence="3 4" key="1">
    <citation type="submission" date="2016-12" db="EMBL/GenBank/DDBJ databases">
        <title>The genomes of Aspergillus section Nigri reveals drivers in fungal speciation.</title>
        <authorList>
            <consortium name="DOE Joint Genome Institute"/>
            <person name="Vesth T.C."/>
            <person name="Nybo J."/>
            <person name="Theobald S."/>
            <person name="Brandl J."/>
            <person name="Frisvad J.C."/>
            <person name="Nielsen K.F."/>
            <person name="Lyhne E.K."/>
            <person name="Kogle M.E."/>
            <person name="Kuo A."/>
            <person name="Riley R."/>
            <person name="Clum A."/>
            <person name="Nolan M."/>
            <person name="Lipzen A."/>
            <person name="Salamov A."/>
            <person name="Henrissat B."/>
            <person name="Wiebenga A."/>
            <person name="De Vries R.P."/>
            <person name="Grigoriev I.V."/>
            <person name="Mortensen U.H."/>
            <person name="Andersen M.R."/>
            <person name="Baker S.E."/>
        </authorList>
    </citation>
    <scope>NUCLEOTIDE SEQUENCE [LARGE SCALE GENOMIC DNA]</scope>
    <source>
        <strain evidence="3 4">JOP 1030-1</strain>
    </source>
</reference>
<feature type="compositionally biased region" description="Basic residues" evidence="2">
    <location>
        <begin position="95"/>
        <end position="105"/>
    </location>
</feature>
<dbReference type="GeneID" id="37077033"/>
<dbReference type="OrthoDB" id="5424692at2759"/>
<name>A0A318Z3K6_9EURO</name>
<keyword evidence="4" id="KW-1185">Reference proteome</keyword>
<dbReference type="EMBL" id="KZ821258">
    <property type="protein sequence ID" value="PYH41891.1"/>
    <property type="molecule type" value="Genomic_DNA"/>
</dbReference>
<feature type="region of interest" description="Disordered" evidence="2">
    <location>
        <begin position="314"/>
        <end position="361"/>
    </location>
</feature>
<organism evidence="3 4">
    <name type="scientific">Aspergillus saccharolyticus JOP 1030-1</name>
    <dbReference type="NCBI Taxonomy" id="1450539"/>
    <lineage>
        <taxon>Eukaryota</taxon>
        <taxon>Fungi</taxon>
        <taxon>Dikarya</taxon>
        <taxon>Ascomycota</taxon>
        <taxon>Pezizomycotina</taxon>
        <taxon>Eurotiomycetes</taxon>
        <taxon>Eurotiomycetidae</taxon>
        <taxon>Eurotiales</taxon>
        <taxon>Aspergillaceae</taxon>
        <taxon>Aspergillus</taxon>
        <taxon>Aspergillus subgen. Circumdati</taxon>
    </lineage>
</organism>
<feature type="coiled-coil region" evidence="1">
    <location>
        <begin position="379"/>
        <end position="406"/>
    </location>
</feature>
<evidence type="ECO:0008006" key="5">
    <source>
        <dbReference type="Google" id="ProtNLM"/>
    </source>
</evidence>
<dbReference type="RefSeq" id="XP_025427873.1">
    <property type="nucleotide sequence ID" value="XM_025575805.1"/>
</dbReference>
<evidence type="ECO:0000313" key="4">
    <source>
        <dbReference type="Proteomes" id="UP000248349"/>
    </source>
</evidence>
<evidence type="ECO:0000256" key="1">
    <source>
        <dbReference type="SAM" id="Coils"/>
    </source>
</evidence>
<feature type="compositionally biased region" description="Basic and acidic residues" evidence="2">
    <location>
        <begin position="217"/>
        <end position="236"/>
    </location>
</feature>
<sequence length="450" mass="49893">MGPYLQSSNPPRRFSPRREGRNRSPHQPLWRSRSPYSDSSHREMTWSRGALKRLREASPPGQDFRQPRRERPPLPADKYAKFEPSARETNGRMPLLHRSRSPLHPIRRDRASDISVSQKRPSSAKGDLSPVRTHASGSIPDSRPSSPANERPNTLPHQIRDRSPLHRVPARCQPRHLDFSNRRDGRSGLSSDKLNLDEARSRLPDPDQAGTNPGNANKDKTDRRPSSDAQFAEKSHITSFHPGNVPTQPKAYSTLQTQVPPSGPSHGLKALPQQIRGSNMSLLSAPTRPRGATSFKDNSWIASSMRRGGVSIGLHGHPPTGPRNSITPTTPTMDGSRNASGRQNSVTGNNQLRPQNGPNHLMGLRAIIPGGKPFTSGLSVSLEKRLSQLESDKDRLVEQASDNQRLNRLSARDWGRLDRESSICALKSELADGHLQRISDNESMHLGTTF</sequence>
<feature type="compositionally biased region" description="Polar residues" evidence="2">
    <location>
        <begin position="143"/>
        <end position="156"/>
    </location>
</feature>
<gene>
    <name evidence="3" type="ORF">BP01DRAFT_359982</name>
</gene>
<evidence type="ECO:0000313" key="3">
    <source>
        <dbReference type="EMBL" id="PYH41891.1"/>
    </source>
</evidence>
<feature type="compositionally biased region" description="Basic and acidic residues" evidence="2">
    <location>
        <begin position="175"/>
        <end position="186"/>
    </location>
</feature>
<feature type="compositionally biased region" description="Basic and acidic residues" evidence="2">
    <location>
        <begin position="65"/>
        <end position="90"/>
    </location>
</feature>
<keyword evidence="1" id="KW-0175">Coiled coil</keyword>